<keyword evidence="4" id="KW-0547">Nucleotide-binding</keyword>
<dbReference type="SMART" id="SM00382">
    <property type="entry name" value="AAA"/>
    <property type="match status" value="1"/>
</dbReference>
<dbReference type="GO" id="GO:0005524">
    <property type="term" value="F:ATP binding"/>
    <property type="evidence" value="ECO:0007669"/>
    <property type="project" value="UniProtKB-KW"/>
</dbReference>
<dbReference type="GO" id="GO:0055085">
    <property type="term" value="P:transmembrane transport"/>
    <property type="evidence" value="ECO:0007669"/>
    <property type="project" value="UniProtKB-ARBA"/>
</dbReference>
<dbReference type="PROSITE" id="PS00211">
    <property type="entry name" value="ABC_TRANSPORTER_1"/>
    <property type="match status" value="1"/>
</dbReference>
<feature type="domain" description="ABC transporter" evidence="6">
    <location>
        <begin position="10"/>
        <end position="253"/>
    </location>
</feature>
<evidence type="ECO:0000256" key="3">
    <source>
        <dbReference type="ARBA" id="ARBA00022448"/>
    </source>
</evidence>
<keyword evidence="3" id="KW-0813">Transport</keyword>
<comment type="subcellular location">
    <subcellularLocation>
        <location evidence="1">Cell inner membrane</location>
        <topology evidence="1">Peripheral membrane protein</topology>
    </subcellularLocation>
</comment>
<sequence>MNAARPLLSVRDLRVHFPAHGSDKGVVKAVDGISFEVPVGRTVALVGESGCGKSTTAYGIIGLESVTSGSIIFDGREISRLDHQARRALATEMQIVFQDPSAALNPKMTIGESIAEPLIVQGWRKADWRKRVAELLDRVGLPTAYAERTPNALSGGQRQRVVIARALALSPKLLVLDEPVSALDVSIRSQILNLLMVLQKELGLAYLFISHDLSVVRHVADEVIVMYLGTVAERGETGVLFDHPRHPYTQALISAIPLPDPRAQRARERIILKGDLPSPFNPPAGCPFVSRCPIRIEPCDAIRPTLQPVETGTEAACLVRAPAAGPASLPAAPAKVLSA</sequence>
<dbReference type="CDD" id="cd03257">
    <property type="entry name" value="ABC_NikE_OppD_transporters"/>
    <property type="match status" value="1"/>
</dbReference>
<dbReference type="RefSeq" id="WP_110373433.1">
    <property type="nucleotide sequence ID" value="NZ_JAHBRY010000002.1"/>
</dbReference>
<evidence type="ECO:0000313" key="8">
    <source>
        <dbReference type="Proteomes" id="UP000248021"/>
    </source>
</evidence>
<dbReference type="InterPro" id="IPR003439">
    <property type="entry name" value="ABC_transporter-like_ATP-bd"/>
</dbReference>
<keyword evidence="8" id="KW-1185">Reference proteome</keyword>
<organism evidence="7 8">
    <name type="scientific">Chelatococcus asaccharovorans</name>
    <dbReference type="NCBI Taxonomy" id="28210"/>
    <lineage>
        <taxon>Bacteria</taxon>
        <taxon>Pseudomonadati</taxon>
        <taxon>Pseudomonadota</taxon>
        <taxon>Alphaproteobacteria</taxon>
        <taxon>Hyphomicrobiales</taxon>
        <taxon>Chelatococcaceae</taxon>
        <taxon>Chelatococcus</taxon>
    </lineage>
</organism>
<dbReference type="GO" id="GO:0016887">
    <property type="term" value="F:ATP hydrolysis activity"/>
    <property type="evidence" value="ECO:0007669"/>
    <property type="project" value="InterPro"/>
</dbReference>
<evidence type="ECO:0000256" key="2">
    <source>
        <dbReference type="ARBA" id="ARBA00005417"/>
    </source>
</evidence>
<accession>A0A2V3UE20</accession>
<dbReference type="InterPro" id="IPR003593">
    <property type="entry name" value="AAA+_ATPase"/>
</dbReference>
<comment type="caution">
    <text evidence="7">The sequence shown here is derived from an EMBL/GenBank/DDBJ whole genome shotgun (WGS) entry which is preliminary data.</text>
</comment>
<name>A0A2V3UE20_9HYPH</name>
<dbReference type="InterPro" id="IPR017871">
    <property type="entry name" value="ABC_transporter-like_CS"/>
</dbReference>
<evidence type="ECO:0000259" key="6">
    <source>
        <dbReference type="PROSITE" id="PS50893"/>
    </source>
</evidence>
<evidence type="ECO:0000313" key="7">
    <source>
        <dbReference type="EMBL" id="PXW63280.1"/>
    </source>
</evidence>
<dbReference type="GO" id="GO:0015833">
    <property type="term" value="P:peptide transport"/>
    <property type="evidence" value="ECO:0007669"/>
    <property type="project" value="InterPro"/>
</dbReference>
<reference evidence="7 8" key="1">
    <citation type="submission" date="2018-05" db="EMBL/GenBank/DDBJ databases">
        <title>Genomic Encyclopedia of Type Strains, Phase IV (KMG-IV): sequencing the most valuable type-strain genomes for metagenomic binning, comparative biology and taxonomic classification.</title>
        <authorList>
            <person name="Goeker M."/>
        </authorList>
    </citation>
    <scope>NUCLEOTIDE SEQUENCE [LARGE SCALE GENOMIC DNA]</scope>
    <source>
        <strain evidence="7 8">DSM 6462</strain>
    </source>
</reference>
<dbReference type="InterPro" id="IPR013563">
    <property type="entry name" value="Oligopep_ABC_C"/>
</dbReference>
<dbReference type="OrthoDB" id="7328866at2"/>
<dbReference type="AlphaFoldDB" id="A0A2V3UE20"/>
<dbReference type="Gene3D" id="3.40.50.300">
    <property type="entry name" value="P-loop containing nucleotide triphosphate hydrolases"/>
    <property type="match status" value="1"/>
</dbReference>
<dbReference type="SUPFAM" id="SSF52540">
    <property type="entry name" value="P-loop containing nucleoside triphosphate hydrolases"/>
    <property type="match status" value="1"/>
</dbReference>
<dbReference type="NCBIfam" id="TIGR01727">
    <property type="entry name" value="oligo_HPY"/>
    <property type="match status" value="1"/>
</dbReference>
<dbReference type="GO" id="GO:0005886">
    <property type="term" value="C:plasma membrane"/>
    <property type="evidence" value="ECO:0007669"/>
    <property type="project" value="UniProtKB-SubCell"/>
</dbReference>
<dbReference type="InterPro" id="IPR027417">
    <property type="entry name" value="P-loop_NTPase"/>
</dbReference>
<proteinExistence type="inferred from homology"/>
<evidence type="ECO:0000256" key="1">
    <source>
        <dbReference type="ARBA" id="ARBA00004417"/>
    </source>
</evidence>
<dbReference type="InterPro" id="IPR050319">
    <property type="entry name" value="ABC_transp_ATP-bind"/>
</dbReference>
<comment type="similarity">
    <text evidence="2">Belongs to the ABC transporter superfamily.</text>
</comment>
<gene>
    <name evidence="7" type="ORF">C7450_102195</name>
</gene>
<keyword evidence="5 7" id="KW-0067">ATP-binding</keyword>
<dbReference type="Pfam" id="PF08352">
    <property type="entry name" value="oligo_HPY"/>
    <property type="match status" value="1"/>
</dbReference>
<dbReference type="Pfam" id="PF00005">
    <property type="entry name" value="ABC_tran"/>
    <property type="match status" value="1"/>
</dbReference>
<dbReference type="PANTHER" id="PTHR43776:SF7">
    <property type="entry name" value="D,D-DIPEPTIDE TRANSPORT ATP-BINDING PROTEIN DDPF-RELATED"/>
    <property type="match status" value="1"/>
</dbReference>
<dbReference type="FunFam" id="3.40.50.300:FF:000016">
    <property type="entry name" value="Oligopeptide ABC transporter ATP-binding component"/>
    <property type="match status" value="1"/>
</dbReference>
<dbReference type="EMBL" id="QJJK01000002">
    <property type="protein sequence ID" value="PXW63280.1"/>
    <property type="molecule type" value="Genomic_DNA"/>
</dbReference>
<evidence type="ECO:0000256" key="4">
    <source>
        <dbReference type="ARBA" id="ARBA00022741"/>
    </source>
</evidence>
<evidence type="ECO:0000256" key="5">
    <source>
        <dbReference type="ARBA" id="ARBA00022840"/>
    </source>
</evidence>
<protein>
    <submittedName>
        <fullName evidence="7">Peptide/nickel transport system ATP-binding protein/oligopeptide transport system ATP-binding protein</fullName>
    </submittedName>
</protein>
<dbReference type="PROSITE" id="PS50893">
    <property type="entry name" value="ABC_TRANSPORTER_2"/>
    <property type="match status" value="1"/>
</dbReference>
<dbReference type="PANTHER" id="PTHR43776">
    <property type="entry name" value="TRANSPORT ATP-BINDING PROTEIN"/>
    <property type="match status" value="1"/>
</dbReference>
<dbReference type="Proteomes" id="UP000248021">
    <property type="component" value="Unassembled WGS sequence"/>
</dbReference>